<feature type="signal peptide" evidence="5">
    <location>
        <begin position="1"/>
        <end position="17"/>
    </location>
</feature>
<keyword evidence="3" id="KW-0813">Transport</keyword>
<dbReference type="PROSITE" id="PS50983">
    <property type="entry name" value="FE_B12_PBP"/>
    <property type="match status" value="1"/>
</dbReference>
<dbReference type="Pfam" id="PF01497">
    <property type="entry name" value="Peripla_BP_2"/>
    <property type="match status" value="1"/>
</dbReference>
<protein>
    <submittedName>
        <fullName evidence="7">ABC transporter substrate-binding protein</fullName>
    </submittedName>
</protein>
<reference evidence="7" key="1">
    <citation type="submission" date="2019-11" db="EMBL/GenBank/DDBJ databases">
        <authorList>
            <person name="Li J."/>
        </authorList>
    </citation>
    <scope>NUCLEOTIDE SEQUENCE</scope>
    <source>
        <strain evidence="7">B6B</strain>
    </source>
</reference>
<sequence>MKKLALLMSLIFLVVFAAACGSDSEQTAVASEGDTTNETTTDEEVAEIEVEHQLGTTTVPVNPEKVVVFDYGTLDSLDKLGVEITAIPQDSLPSYLEKYEDAKYENAGGIKEPDFEKLAGIDPDLIIISGRQSEVYEDLNELAPTIYMGVDTSRYMDSFTENVELLGQIFGKEAEVEAELTAINDEITALNEKAIAKSENGLIILTNDGSVSAYGPGSRFGLIHDVFGFAPVDDTLEVSTHGQNVSFEYIAEKDPQNLFVVDRNKVVGGENSAEKTLENELVQKTQAYQNENIIYLSPDYWYLSGGGLISVAGMINEISENIN</sequence>
<evidence type="ECO:0000256" key="1">
    <source>
        <dbReference type="ARBA" id="ARBA00004193"/>
    </source>
</evidence>
<name>A0A6A8DE36_9BACI</name>
<organism evidence="7 8">
    <name type="scientific">Aquibacillus halophilus</name>
    <dbReference type="NCBI Taxonomy" id="930132"/>
    <lineage>
        <taxon>Bacteria</taxon>
        <taxon>Bacillati</taxon>
        <taxon>Bacillota</taxon>
        <taxon>Bacilli</taxon>
        <taxon>Bacillales</taxon>
        <taxon>Bacillaceae</taxon>
        <taxon>Aquibacillus</taxon>
    </lineage>
</organism>
<dbReference type="PANTHER" id="PTHR30532:SF28">
    <property type="entry name" value="PETROBACTIN-BINDING PROTEIN YCLQ"/>
    <property type="match status" value="1"/>
</dbReference>
<keyword evidence="4 5" id="KW-0732">Signal</keyword>
<feature type="domain" description="Fe/B12 periplasmic-binding" evidence="6">
    <location>
        <begin position="65"/>
        <end position="323"/>
    </location>
</feature>
<dbReference type="PANTHER" id="PTHR30532">
    <property type="entry name" value="IRON III DICITRATE-BINDING PERIPLASMIC PROTEIN"/>
    <property type="match status" value="1"/>
</dbReference>
<dbReference type="CDD" id="cd01140">
    <property type="entry name" value="FatB"/>
    <property type="match status" value="1"/>
</dbReference>
<dbReference type="RefSeq" id="WP_153735756.1">
    <property type="nucleotide sequence ID" value="NZ_WJNG01000003.1"/>
</dbReference>
<feature type="chain" id="PRO_5038347997" evidence="5">
    <location>
        <begin position="18"/>
        <end position="323"/>
    </location>
</feature>
<dbReference type="InterPro" id="IPR051313">
    <property type="entry name" value="Bact_iron-sidero_bind"/>
</dbReference>
<evidence type="ECO:0000256" key="2">
    <source>
        <dbReference type="ARBA" id="ARBA00008814"/>
    </source>
</evidence>
<dbReference type="GO" id="GO:0005886">
    <property type="term" value="C:plasma membrane"/>
    <property type="evidence" value="ECO:0007669"/>
    <property type="project" value="UniProtKB-SubCell"/>
</dbReference>
<keyword evidence="8" id="KW-1185">Reference proteome</keyword>
<dbReference type="Proteomes" id="UP000799092">
    <property type="component" value="Unassembled WGS sequence"/>
</dbReference>
<evidence type="ECO:0000256" key="4">
    <source>
        <dbReference type="ARBA" id="ARBA00022729"/>
    </source>
</evidence>
<dbReference type="OrthoDB" id="63946at2"/>
<dbReference type="AlphaFoldDB" id="A0A6A8DE36"/>
<proteinExistence type="inferred from homology"/>
<dbReference type="InterPro" id="IPR033870">
    <property type="entry name" value="FatB"/>
</dbReference>
<accession>A0A6A8DE36</accession>
<dbReference type="PROSITE" id="PS51257">
    <property type="entry name" value="PROKAR_LIPOPROTEIN"/>
    <property type="match status" value="1"/>
</dbReference>
<dbReference type="EMBL" id="WJNG01000003">
    <property type="protein sequence ID" value="MRH42109.1"/>
    <property type="molecule type" value="Genomic_DNA"/>
</dbReference>
<dbReference type="GO" id="GO:0030288">
    <property type="term" value="C:outer membrane-bounded periplasmic space"/>
    <property type="evidence" value="ECO:0007669"/>
    <property type="project" value="TreeGrafter"/>
</dbReference>
<dbReference type="GO" id="GO:1901678">
    <property type="term" value="P:iron coordination entity transport"/>
    <property type="evidence" value="ECO:0007669"/>
    <property type="project" value="UniProtKB-ARBA"/>
</dbReference>
<dbReference type="SUPFAM" id="SSF53807">
    <property type="entry name" value="Helical backbone' metal receptor"/>
    <property type="match status" value="1"/>
</dbReference>
<comment type="similarity">
    <text evidence="2">Belongs to the bacterial solute-binding protein 8 family.</text>
</comment>
<evidence type="ECO:0000313" key="7">
    <source>
        <dbReference type="EMBL" id="MRH42109.1"/>
    </source>
</evidence>
<comment type="caution">
    <text evidence="7">The sequence shown here is derived from an EMBL/GenBank/DDBJ whole genome shotgun (WGS) entry which is preliminary data.</text>
</comment>
<dbReference type="InterPro" id="IPR002491">
    <property type="entry name" value="ABC_transptr_periplasmic_BD"/>
</dbReference>
<gene>
    <name evidence="7" type="ORF">GH741_05395</name>
</gene>
<evidence type="ECO:0000259" key="6">
    <source>
        <dbReference type="PROSITE" id="PS50983"/>
    </source>
</evidence>
<evidence type="ECO:0000256" key="5">
    <source>
        <dbReference type="SAM" id="SignalP"/>
    </source>
</evidence>
<comment type="subcellular location">
    <subcellularLocation>
        <location evidence="1">Cell membrane</location>
        <topology evidence="1">Lipid-anchor</topology>
    </subcellularLocation>
</comment>
<dbReference type="Gene3D" id="3.40.50.1980">
    <property type="entry name" value="Nitrogenase molybdenum iron protein domain"/>
    <property type="match status" value="2"/>
</dbReference>
<evidence type="ECO:0000313" key="8">
    <source>
        <dbReference type="Proteomes" id="UP000799092"/>
    </source>
</evidence>
<evidence type="ECO:0000256" key="3">
    <source>
        <dbReference type="ARBA" id="ARBA00022448"/>
    </source>
</evidence>